<proteinExistence type="predicted"/>
<accession>A0A256FI52</accession>
<organism evidence="1 2">
    <name type="scientific">Brucella rhizosphaerae</name>
    <dbReference type="NCBI Taxonomy" id="571254"/>
    <lineage>
        <taxon>Bacteria</taxon>
        <taxon>Pseudomonadati</taxon>
        <taxon>Pseudomonadota</taxon>
        <taxon>Alphaproteobacteria</taxon>
        <taxon>Hyphomicrobiales</taxon>
        <taxon>Brucellaceae</taxon>
        <taxon>Brucella/Ochrobactrum group</taxon>
        <taxon>Brucella</taxon>
    </lineage>
</organism>
<dbReference type="AlphaFoldDB" id="A0A256FI52"/>
<protein>
    <submittedName>
        <fullName evidence="1">Uncharacterized protein</fullName>
    </submittedName>
</protein>
<name>A0A256FI52_9HYPH</name>
<sequence>MTVWEFRCAVEGFKAANATEEKAAPGMSDDQLAELGIEGF</sequence>
<keyword evidence="2" id="KW-1185">Reference proteome</keyword>
<dbReference type="EMBL" id="NNRK01000026">
    <property type="protein sequence ID" value="OYR14509.1"/>
    <property type="molecule type" value="Genomic_DNA"/>
</dbReference>
<reference evidence="1 2" key="1">
    <citation type="submission" date="2017-07" db="EMBL/GenBank/DDBJ databases">
        <title>Phylogenetic study on the rhizospheric bacterium Ochrobactrum sp. A44.</title>
        <authorList>
            <person name="Krzyzanowska D.M."/>
            <person name="Ossowicki A."/>
            <person name="Rajewska M."/>
            <person name="Maciag T."/>
            <person name="Kaczynski Z."/>
            <person name="Czerwicka M."/>
            <person name="Jafra S."/>
        </authorList>
    </citation>
    <scope>NUCLEOTIDE SEQUENCE [LARGE SCALE GENOMIC DNA]</scope>
    <source>
        <strain evidence="1 2">PR17</strain>
    </source>
</reference>
<dbReference type="RefSeq" id="WP_268876688.1">
    <property type="nucleotide sequence ID" value="NZ_JBHEEL010000001.1"/>
</dbReference>
<evidence type="ECO:0000313" key="2">
    <source>
        <dbReference type="Proteomes" id="UP000216345"/>
    </source>
</evidence>
<gene>
    <name evidence="1" type="ORF">CEV32_0514</name>
</gene>
<comment type="caution">
    <text evidence="1">The sequence shown here is derived from an EMBL/GenBank/DDBJ whole genome shotgun (WGS) entry which is preliminary data.</text>
</comment>
<dbReference type="Proteomes" id="UP000216345">
    <property type="component" value="Unassembled WGS sequence"/>
</dbReference>
<evidence type="ECO:0000313" key="1">
    <source>
        <dbReference type="EMBL" id="OYR14509.1"/>
    </source>
</evidence>